<dbReference type="Gene3D" id="2.60.40.10">
    <property type="entry name" value="Immunoglobulins"/>
    <property type="match status" value="2"/>
</dbReference>
<dbReference type="Proteomes" id="UP000256486">
    <property type="component" value="Unassembled WGS sequence"/>
</dbReference>
<sequence>MTLRAHTSLSGFGRRALGALAVLGAFAFVGGVTAAPANAVPLDFVVSSGDPDFGFQKTGTVQTRTFALLNSGDDDITIEAPTLRTLSAPFAASAISFTNTTVIAPTGHATFTVTYTVPAVGMPSDVPVVLFATDQVTGDMRLLTLRFKGTPTATDPAHFTATTSGGGTSADFGTVSVGSFAAKDVTLTVDGVLPIRFSTDNITIVDSAGNPLPSVKVTASSFGTAGAVTNPGVTAAFELTYSPLAAGSFTGSARVSGFAVSTGSARVSESAVSGSVETSAITVVVPLSGSAAAITPTTPPTTAPASPGATVTPLPTVTGTTASTAAVVAPRPGTGTGSLAETGAPVAGIVGLGAMVGLLGFGALAGLTVTRRRRANNA</sequence>
<keyword evidence="1" id="KW-0472">Membrane</keyword>
<accession>A0A3E0VF70</accession>
<feature type="transmembrane region" description="Helical" evidence="1">
    <location>
        <begin position="346"/>
        <end position="369"/>
    </location>
</feature>
<dbReference type="RefSeq" id="WP_116413710.1">
    <property type="nucleotide sequence ID" value="NZ_NBWZ01000001.1"/>
</dbReference>
<dbReference type="OrthoDB" id="5125698at2"/>
<dbReference type="InterPro" id="IPR013783">
    <property type="entry name" value="Ig-like_fold"/>
</dbReference>
<evidence type="ECO:0000313" key="2">
    <source>
        <dbReference type="EMBL" id="RFA08299.1"/>
    </source>
</evidence>
<organism evidence="2 3">
    <name type="scientific">Subtercola boreus</name>
    <dbReference type="NCBI Taxonomy" id="120213"/>
    <lineage>
        <taxon>Bacteria</taxon>
        <taxon>Bacillati</taxon>
        <taxon>Actinomycetota</taxon>
        <taxon>Actinomycetes</taxon>
        <taxon>Micrococcales</taxon>
        <taxon>Microbacteriaceae</taxon>
        <taxon>Subtercola</taxon>
    </lineage>
</organism>
<dbReference type="GO" id="GO:0005975">
    <property type="term" value="P:carbohydrate metabolic process"/>
    <property type="evidence" value="ECO:0007669"/>
    <property type="project" value="UniProtKB-ARBA"/>
</dbReference>
<dbReference type="EMBL" id="NBWZ01000001">
    <property type="protein sequence ID" value="RFA08299.1"/>
    <property type="molecule type" value="Genomic_DNA"/>
</dbReference>
<gene>
    <name evidence="2" type="ORF">B7R54_02965</name>
</gene>
<keyword evidence="1" id="KW-1133">Transmembrane helix</keyword>
<proteinExistence type="predicted"/>
<keyword evidence="3" id="KW-1185">Reference proteome</keyword>
<evidence type="ECO:0000256" key="1">
    <source>
        <dbReference type="SAM" id="Phobius"/>
    </source>
</evidence>
<protein>
    <submittedName>
        <fullName evidence="2">Uncharacterized protein</fullName>
    </submittedName>
</protein>
<evidence type="ECO:0000313" key="3">
    <source>
        <dbReference type="Proteomes" id="UP000256486"/>
    </source>
</evidence>
<reference evidence="2 3" key="1">
    <citation type="submission" date="2017-04" db="EMBL/GenBank/DDBJ databases">
        <title>Comparative genome analysis of Subtercola boreus.</title>
        <authorList>
            <person name="Cho Y.-J."/>
            <person name="Cho A."/>
            <person name="Kim O.-S."/>
            <person name="Lee J.-I."/>
        </authorList>
    </citation>
    <scope>NUCLEOTIDE SEQUENCE [LARGE SCALE GENOMIC DNA]</scope>
    <source>
        <strain evidence="2 3">K300</strain>
    </source>
</reference>
<comment type="caution">
    <text evidence="2">The sequence shown here is derived from an EMBL/GenBank/DDBJ whole genome shotgun (WGS) entry which is preliminary data.</text>
</comment>
<keyword evidence="1" id="KW-0812">Transmembrane</keyword>
<name>A0A3E0VF70_9MICO</name>
<dbReference type="AlphaFoldDB" id="A0A3E0VF70"/>